<gene>
    <name evidence="5" type="primary">pafC</name>
    <name evidence="4" type="ORF">J5A53_05895</name>
    <name evidence="5" type="ORF">NCTC12967_01942</name>
</gene>
<evidence type="ECO:0000313" key="5">
    <source>
        <dbReference type="EMBL" id="VEH70640.1"/>
    </source>
</evidence>
<dbReference type="Pfam" id="PF19187">
    <property type="entry name" value="HTH_PafC"/>
    <property type="match status" value="1"/>
</dbReference>
<protein>
    <submittedName>
        <fullName evidence="5">Proteasome accessory factor C</fullName>
    </submittedName>
    <submittedName>
        <fullName evidence="4">WYL domain-containing protein</fullName>
    </submittedName>
</protein>
<evidence type="ECO:0000259" key="1">
    <source>
        <dbReference type="Pfam" id="PF13280"/>
    </source>
</evidence>
<organism evidence="5 6">
    <name type="scientific">Arachnia propionica</name>
    <dbReference type="NCBI Taxonomy" id="1750"/>
    <lineage>
        <taxon>Bacteria</taxon>
        <taxon>Bacillati</taxon>
        <taxon>Actinomycetota</taxon>
        <taxon>Actinomycetes</taxon>
        <taxon>Propionibacteriales</taxon>
        <taxon>Propionibacteriaceae</taxon>
        <taxon>Arachnia</taxon>
    </lineage>
</organism>
<evidence type="ECO:0000313" key="6">
    <source>
        <dbReference type="Proteomes" id="UP000273044"/>
    </source>
</evidence>
<accession>A0A3N4DAR1</accession>
<sequence>MRSTDQVQRLIQLVPYLTQNPGVTVTEVARDFRTTPAVILRDLEVIQFCGLPGGLTDDLFDIDIEGVRADGEIYLYNSDVLARPMTLTAVQAASLMVALGALVELGSDAAASARAKLSEACGQAGTGIEVTLTAGDEEIRRVLTRACEERRVVRIEHEGTGGRAVVEVEPARLRVVDGTTYLDAWSRLRDAWRSFRMDRIRAVVMLDETSPQREGLEEATGSWFADSERRVELSLGPGAAWVPEYYPTHSVESDVTGLKVVLPVGSRDWLVSLLLRLGEDVVIVSDGEAVTEAAERAREALRAYGREET</sequence>
<dbReference type="AlphaFoldDB" id="A0A3N4DAR1"/>
<evidence type="ECO:0000259" key="3">
    <source>
        <dbReference type="Pfam" id="PF25583"/>
    </source>
</evidence>
<evidence type="ECO:0000313" key="4">
    <source>
        <dbReference type="EMBL" id="QUC12214.1"/>
    </source>
</evidence>
<dbReference type="PANTHER" id="PTHR34580">
    <property type="match status" value="1"/>
</dbReference>
<keyword evidence="6" id="KW-1185">Reference proteome</keyword>
<dbReference type="OMA" id="LPMCGTS"/>
<dbReference type="Proteomes" id="UP000273044">
    <property type="component" value="Chromosome"/>
</dbReference>
<dbReference type="InterPro" id="IPR051534">
    <property type="entry name" value="CBASS_pafABC_assoc_protein"/>
</dbReference>
<dbReference type="InterPro" id="IPR028349">
    <property type="entry name" value="PafC-like"/>
</dbReference>
<dbReference type="PIRSF" id="PIRSF016838">
    <property type="entry name" value="PafC"/>
    <property type="match status" value="1"/>
</dbReference>
<dbReference type="InterPro" id="IPR043839">
    <property type="entry name" value="PafC_HTH"/>
</dbReference>
<dbReference type="RefSeq" id="WP_014846995.1">
    <property type="nucleotide sequence ID" value="NZ_CAURRE010000035.1"/>
</dbReference>
<dbReference type="Proteomes" id="UP000677180">
    <property type="component" value="Chromosome"/>
</dbReference>
<dbReference type="EMBL" id="LR134406">
    <property type="protein sequence ID" value="VEH70640.1"/>
    <property type="molecule type" value="Genomic_DNA"/>
</dbReference>
<evidence type="ECO:0000259" key="2">
    <source>
        <dbReference type="Pfam" id="PF19187"/>
    </source>
</evidence>
<dbReference type="InterPro" id="IPR026881">
    <property type="entry name" value="WYL_dom"/>
</dbReference>
<dbReference type="PANTHER" id="PTHR34580:SF1">
    <property type="entry name" value="PROTEIN PAFC"/>
    <property type="match status" value="1"/>
</dbReference>
<dbReference type="OrthoDB" id="5174471at2"/>
<dbReference type="InterPro" id="IPR057727">
    <property type="entry name" value="WCX_dom"/>
</dbReference>
<dbReference type="Pfam" id="PF25583">
    <property type="entry name" value="WCX"/>
    <property type="match status" value="1"/>
</dbReference>
<dbReference type="EMBL" id="CP072385">
    <property type="protein sequence ID" value="QUC12214.1"/>
    <property type="molecule type" value="Genomic_DNA"/>
</dbReference>
<feature type="domain" description="WCX" evidence="3">
    <location>
        <begin position="230"/>
        <end position="301"/>
    </location>
</feature>
<reference evidence="5 6" key="1">
    <citation type="submission" date="2018-12" db="EMBL/GenBank/DDBJ databases">
        <authorList>
            <consortium name="Pathogen Informatics"/>
        </authorList>
    </citation>
    <scope>NUCLEOTIDE SEQUENCE [LARGE SCALE GENOMIC DNA]</scope>
    <source>
        <strain evidence="5 6">NCTC12967</strain>
    </source>
</reference>
<dbReference type="PROSITE" id="PS52050">
    <property type="entry name" value="WYL"/>
    <property type="match status" value="1"/>
</dbReference>
<feature type="domain" description="WYL" evidence="1">
    <location>
        <begin position="141"/>
        <end position="204"/>
    </location>
</feature>
<dbReference type="GO" id="GO:0000502">
    <property type="term" value="C:proteasome complex"/>
    <property type="evidence" value="ECO:0007669"/>
    <property type="project" value="UniProtKB-KW"/>
</dbReference>
<dbReference type="Pfam" id="PF13280">
    <property type="entry name" value="WYL"/>
    <property type="match status" value="1"/>
</dbReference>
<name>A0A3N4DAR1_9ACTN</name>
<proteinExistence type="predicted"/>
<dbReference type="GeneID" id="64407394"/>
<reference evidence="4" key="2">
    <citation type="submission" date="2021-03" db="EMBL/GenBank/DDBJ databases">
        <title>Human Oral Microbial Genomes.</title>
        <authorList>
            <person name="Johnston C.D."/>
            <person name="Chen T."/>
            <person name="Dewhirst F.E."/>
        </authorList>
    </citation>
    <scope>NUCLEOTIDE SEQUENCE</scope>
    <source>
        <strain evidence="4">F0714</strain>
    </source>
</reference>
<feature type="domain" description="PafC HTH" evidence="2">
    <location>
        <begin position="5"/>
        <end position="118"/>
    </location>
</feature>
<keyword evidence="5" id="KW-0647">Proteasome</keyword>